<dbReference type="PANTHER" id="PTHR32305">
    <property type="match status" value="1"/>
</dbReference>
<dbReference type="PROSITE" id="PS50818">
    <property type="entry name" value="INTEIN_C_TER"/>
    <property type="match status" value="1"/>
</dbReference>
<accession>A0ABP8Q258</accession>
<dbReference type="InterPro" id="IPR003587">
    <property type="entry name" value="Hint_dom_N"/>
</dbReference>
<comment type="caution">
    <text evidence="2">The sequence shown here is derived from an EMBL/GenBank/DDBJ whole genome shotgun (WGS) entry which is preliminary data.</text>
</comment>
<evidence type="ECO:0000313" key="3">
    <source>
        <dbReference type="Proteomes" id="UP001500503"/>
    </source>
</evidence>
<dbReference type="SUPFAM" id="SSF51294">
    <property type="entry name" value="Hedgehog/intein (Hint) domain"/>
    <property type="match status" value="1"/>
</dbReference>
<dbReference type="RefSeq" id="WP_345464805.1">
    <property type="nucleotide sequence ID" value="NZ_BAABHF010000019.1"/>
</dbReference>
<dbReference type="Gene3D" id="2.170.16.10">
    <property type="entry name" value="Hedgehog/Intein (Hint) domain"/>
    <property type="match status" value="1"/>
</dbReference>
<evidence type="ECO:0000259" key="1">
    <source>
        <dbReference type="SMART" id="SM00306"/>
    </source>
</evidence>
<dbReference type="PANTHER" id="PTHR32305:SF17">
    <property type="entry name" value="TRNA NUCLEASE WAPA"/>
    <property type="match status" value="1"/>
</dbReference>
<dbReference type="SMART" id="SM00306">
    <property type="entry name" value="HintN"/>
    <property type="match status" value="1"/>
</dbReference>
<name>A0ABP8Q258_9ACTN</name>
<dbReference type="EMBL" id="BAABHF010000019">
    <property type="protein sequence ID" value="GAA4495101.1"/>
    <property type="molecule type" value="Genomic_DNA"/>
</dbReference>
<dbReference type="InterPro" id="IPR036844">
    <property type="entry name" value="Hint_dom_sf"/>
</dbReference>
<dbReference type="InterPro" id="IPR050708">
    <property type="entry name" value="T6SS_VgrG/RHS"/>
</dbReference>
<organism evidence="2 3">
    <name type="scientific">Actinoallomurus oryzae</name>
    <dbReference type="NCBI Taxonomy" id="502180"/>
    <lineage>
        <taxon>Bacteria</taxon>
        <taxon>Bacillati</taxon>
        <taxon>Actinomycetota</taxon>
        <taxon>Actinomycetes</taxon>
        <taxon>Streptosporangiales</taxon>
        <taxon>Thermomonosporaceae</taxon>
        <taxon>Actinoallomurus</taxon>
    </lineage>
</organism>
<reference evidence="3" key="1">
    <citation type="journal article" date="2019" name="Int. J. Syst. Evol. Microbiol.">
        <title>The Global Catalogue of Microorganisms (GCM) 10K type strain sequencing project: providing services to taxonomists for standard genome sequencing and annotation.</title>
        <authorList>
            <consortium name="The Broad Institute Genomics Platform"/>
            <consortium name="The Broad Institute Genome Sequencing Center for Infectious Disease"/>
            <person name="Wu L."/>
            <person name="Ma J."/>
        </authorList>
    </citation>
    <scope>NUCLEOTIDE SEQUENCE [LARGE SCALE GENOMIC DNA]</scope>
    <source>
        <strain evidence="3">JCM 17933</strain>
    </source>
</reference>
<protein>
    <recommendedName>
        <fullName evidence="1">Hint domain-containing protein</fullName>
    </recommendedName>
</protein>
<evidence type="ECO:0000313" key="2">
    <source>
        <dbReference type="EMBL" id="GAA4495101.1"/>
    </source>
</evidence>
<dbReference type="NCBIfam" id="TIGR01643">
    <property type="entry name" value="YD_repeat_2x"/>
    <property type="match status" value="1"/>
</dbReference>
<dbReference type="CDD" id="cd00081">
    <property type="entry name" value="Hint"/>
    <property type="match status" value="1"/>
</dbReference>
<sequence length="1108" mass="119855">MVSDTFYDSQGKTARTYATYQADGDPSATLFGIDKQGNVETQTAYEYDGLGRVTTETLLTGGGLGQEKWHTTTSYSGDRVTVDPPAGGTPTTTITDARGQTTEVREYKADTPTGDYAATKYTYTPAGKLKTLTDAAGNTWTHTYDLRGREYQTDDPDKGTSKTTFNDLDQVTSTEDARGKKLFYVYDPIGRKTEEHADSLTGPLLTKWTYDTARRGQLASTTRYIEGAAYVATVNLYDNLNQPLRTTYTIPSVAGEEALAGSYQYVTRYNLDESVKSTSFPAVSQATGMGVETVSQTYDDLNRPITTTGNTKLVTDTTYSAIGQLQQLELSSGGKRTWQSYSYEYGTQRLHESRTEREDIAGVDRDATYAYDDAGDVTNITDVSRVGTDNQCFRYDYLQRLTEAWTPTGACSDGPDKTLLGGPAPYWSSYGYDSTGNRTTETQHGVGAVAADTTRTYHYPDPGQGQHRLSSVTQTGAAGDRTDNYDYDAAGNTTTRDIGNADQTLTWDTEDHLATTTDSTGSTSYAYDADGNRLLRRDPTSTTVYLPNMELRLDKTTGQVSGTRYYSHGGTLVAVGTASGIQFQSSDPHGSAELSIDGSSQALAQRRFTPFGQFRGAPTGIWPTDKGFVGGTIDPSGLTNLGARQYDPDIGRFISVDPLFDLTDPQSWNGYAYSDNNPTTESDPNGLQLDCPNGAGGCGSTGNMGGGSNGKDDPNYSPYGKNCSAFDTCGGTYHPRPPRMPLGIRTATARNWDIIGLAIQIVSRLPQYHDIMDRIWDCVDTSVDTAHCGGLIAMETVKFGNAVCAQAGISCSGSDTGGFQYAMQHSGGMLFGGREGGVGFDGRPLRKVTGDSAPIVPTKNCGNSFTPDTQVLLAGGKHKAIEDIKVGDKVVATDPQSGATKLERVIASFAGTDYDHLVKITVNTDGKSGHKTGVIAATEHHKFWDAATHAWIRADHLARKTMLRMPTGKSVHIIGVARYPGHPAVRDLTVAKLHTFYVEAGTTPVLVHNCPRKASNPAGNPKIPNVVHDGVDDILNNGRPRRLTPEGDPDFFTARKNTPPSIARKWGGAAIYDIPGGGNNYRVLINKYGDIGWINEHNYNKIYPYTPR</sequence>
<dbReference type="NCBIfam" id="TIGR01443">
    <property type="entry name" value="intein_Cterm"/>
    <property type="match status" value="1"/>
</dbReference>
<gene>
    <name evidence="2" type="ORF">GCM10023191_035310</name>
</gene>
<dbReference type="InterPro" id="IPR030934">
    <property type="entry name" value="Intein_C"/>
</dbReference>
<dbReference type="InterPro" id="IPR006530">
    <property type="entry name" value="YD"/>
</dbReference>
<dbReference type="NCBIfam" id="TIGR03696">
    <property type="entry name" value="Rhs_assc_core"/>
    <property type="match status" value="1"/>
</dbReference>
<dbReference type="Gene3D" id="2.180.10.10">
    <property type="entry name" value="RHS repeat-associated core"/>
    <property type="match status" value="1"/>
</dbReference>
<keyword evidence="3" id="KW-1185">Reference proteome</keyword>
<proteinExistence type="predicted"/>
<dbReference type="Pfam" id="PF07591">
    <property type="entry name" value="PT-HINT"/>
    <property type="match status" value="1"/>
</dbReference>
<dbReference type="InterPro" id="IPR022385">
    <property type="entry name" value="Rhs_assc_core"/>
</dbReference>
<dbReference type="Proteomes" id="UP001500503">
    <property type="component" value="Unassembled WGS sequence"/>
</dbReference>
<feature type="domain" description="Hint" evidence="1">
    <location>
        <begin position="862"/>
        <end position="967"/>
    </location>
</feature>